<dbReference type="GO" id="GO:0046872">
    <property type="term" value="F:metal ion binding"/>
    <property type="evidence" value="ECO:0007669"/>
    <property type="project" value="UniProtKB-KW"/>
</dbReference>
<accession>A0AAN6NDW9</accession>
<dbReference type="GO" id="GO:0006107">
    <property type="term" value="P:oxaloacetate metabolic process"/>
    <property type="evidence" value="ECO:0007669"/>
    <property type="project" value="UniProtKB-ARBA"/>
</dbReference>
<dbReference type="InterPro" id="IPR011234">
    <property type="entry name" value="Fumarylacetoacetase-like_C"/>
</dbReference>
<evidence type="ECO:0000259" key="4">
    <source>
        <dbReference type="Pfam" id="PF01557"/>
    </source>
</evidence>
<protein>
    <recommendedName>
        <fullName evidence="7">Fumarylacetoacetate hydrolase-like protein</fullName>
    </recommendedName>
</protein>
<sequence length="614" mass="65382">MSQSKTSGLLGNCNPKPSRTIANYHITASKMGSHTQHLTNYAAYVDPDTGLSRVGHLDLEAGTLQPLSFLSGTPVQDLYQVIEAGSSNIIAAGSPVPASSVKKLPPLSGRDVLAVGKNYMEHAREFNSSGRQAEPSRHLHQESHFYIVADGEDIYPHQGFTESLDYEGEIGVIVGKPGFRITEQDAWEHVWGYTIINDVIARERQRDHKQFYIGKSPDTFCPMGPIAVPQEDLPTTLRVQTQVNGEMRQDATTKDLIFSIPTLIATLSAGQTLQPGDVLATGTPAGVGIGRKPPVFLQPGDEISVTVAGLGTLRNRVSSPSSANATVQRVSSHSAFHLTNAAKTIGGKVDLTQINSKPLHYQRLGSGDESIIFVHGLGGTKDYWTPLVSALSLADRATLHLFDFEGHGLSPTHPLSALSIESLASDVAGVFRVAGASPSKPATLVAHSMGCLVAMRFALDNPDLVKKLVLVGPPPSPLPKPASDGSYARAALVRSKGMSAVVDAVVGAGTSERTKKENPVAVAAVRLSLLGQDPESYAKACQALAGATKELEVESLAMPTLIVTGDEDKVSPPALCEKYVGRMKDARHVVLSGVGHWHVYEDVQGVAQSLKEFL</sequence>
<comment type="similarity">
    <text evidence="1">Belongs to the FAH family.</text>
</comment>
<name>A0AAN6NDW9_9PEZI</name>
<evidence type="ECO:0000313" key="6">
    <source>
        <dbReference type="Proteomes" id="UP001303473"/>
    </source>
</evidence>
<keyword evidence="2" id="KW-0479">Metal-binding</keyword>
<dbReference type="PANTHER" id="PTHR11820">
    <property type="entry name" value="ACYLPYRUVASE"/>
    <property type="match status" value="1"/>
</dbReference>
<dbReference type="GO" id="GO:0018773">
    <property type="term" value="F:acetylpyruvate hydrolase activity"/>
    <property type="evidence" value="ECO:0007669"/>
    <property type="project" value="TreeGrafter"/>
</dbReference>
<evidence type="ECO:0000259" key="3">
    <source>
        <dbReference type="Pfam" id="PF00561"/>
    </source>
</evidence>
<dbReference type="AlphaFoldDB" id="A0AAN6NDW9"/>
<evidence type="ECO:0000256" key="1">
    <source>
        <dbReference type="ARBA" id="ARBA00010211"/>
    </source>
</evidence>
<dbReference type="SUPFAM" id="SSF56529">
    <property type="entry name" value="FAH"/>
    <property type="match status" value="1"/>
</dbReference>
<dbReference type="Proteomes" id="UP001303473">
    <property type="component" value="Unassembled WGS sequence"/>
</dbReference>
<gene>
    <name evidence="5" type="ORF">QBC46DRAFT_447023</name>
</gene>
<proteinExistence type="inferred from homology"/>
<feature type="domain" description="AB hydrolase-1" evidence="3">
    <location>
        <begin position="371"/>
        <end position="601"/>
    </location>
</feature>
<feature type="domain" description="Fumarylacetoacetase-like C-terminal" evidence="4">
    <location>
        <begin position="112"/>
        <end position="317"/>
    </location>
</feature>
<dbReference type="SUPFAM" id="SSF53474">
    <property type="entry name" value="alpha/beta-Hydrolases"/>
    <property type="match status" value="1"/>
</dbReference>
<dbReference type="Pfam" id="PF01557">
    <property type="entry name" value="FAA_hydrolase"/>
    <property type="match status" value="1"/>
</dbReference>
<evidence type="ECO:0000256" key="2">
    <source>
        <dbReference type="ARBA" id="ARBA00022723"/>
    </source>
</evidence>
<dbReference type="Gene3D" id="3.90.850.10">
    <property type="entry name" value="Fumarylacetoacetase-like, C-terminal domain"/>
    <property type="match status" value="1"/>
</dbReference>
<evidence type="ECO:0008006" key="7">
    <source>
        <dbReference type="Google" id="ProtNLM"/>
    </source>
</evidence>
<keyword evidence="6" id="KW-1185">Reference proteome</keyword>
<dbReference type="PANTHER" id="PTHR11820:SF7">
    <property type="entry name" value="ACYLPYRUVASE FAHD1, MITOCHONDRIAL"/>
    <property type="match status" value="1"/>
</dbReference>
<dbReference type="GO" id="GO:0050163">
    <property type="term" value="F:oxaloacetate tautomerase activity"/>
    <property type="evidence" value="ECO:0007669"/>
    <property type="project" value="UniProtKB-ARBA"/>
</dbReference>
<dbReference type="InterPro" id="IPR036663">
    <property type="entry name" value="Fumarylacetoacetase_C_sf"/>
</dbReference>
<dbReference type="PRINTS" id="PR00111">
    <property type="entry name" value="ABHYDROLASE"/>
</dbReference>
<dbReference type="Pfam" id="PF00561">
    <property type="entry name" value="Abhydrolase_1"/>
    <property type="match status" value="1"/>
</dbReference>
<dbReference type="FunFam" id="3.90.850.10:FF:000002">
    <property type="entry name" value="2-hydroxyhepta-2,4-diene-1,7-dioate isomerase"/>
    <property type="match status" value="1"/>
</dbReference>
<comment type="caution">
    <text evidence="5">The sequence shown here is derived from an EMBL/GenBank/DDBJ whole genome shotgun (WGS) entry which is preliminary data.</text>
</comment>
<dbReference type="InterPro" id="IPR029058">
    <property type="entry name" value="AB_hydrolase_fold"/>
</dbReference>
<dbReference type="EMBL" id="MU853766">
    <property type="protein sequence ID" value="KAK3943406.1"/>
    <property type="molecule type" value="Genomic_DNA"/>
</dbReference>
<dbReference type="InterPro" id="IPR000073">
    <property type="entry name" value="AB_hydrolase_1"/>
</dbReference>
<organism evidence="5 6">
    <name type="scientific">Diplogelasinospora grovesii</name>
    <dbReference type="NCBI Taxonomy" id="303347"/>
    <lineage>
        <taxon>Eukaryota</taxon>
        <taxon>Fungi</taxon>
        <taxon>Dikarya</taxon>
        <taxon>Ascomycota</taxon>
        <taxon>Pezizomycotina</taxon>
        <taxon>Sordariomycetes</taxon>
        <taxon>Sordariomycetidae</taxon>
        <taxon>Sordariales</taxon>
        <taxon>Diplogelasinosporaceae</taxon>
        <taxon>Diplogelasinospora</taxon>
    </lineage>
</organism>
<dbReference type="Gene3D" id="3.40.50.1820">
    <property type="entry name" value="alpha/beta hydrolase"/>
    <property type="match status" value="1"/>
</dbReference>
<evidence type="ECO:0000313" key="5">
    <source>
        <dbReference type="EMBL" id="KAK3943406.1"/>
    </source>
</evidence>
<reference evidence="6" key="1">
    <citation type="journal article" date="2023" name="Mol. Phylogenet. Evol.">
        <title>Genome-scale phylogeny and comparative genomics of the fungal order Sordariales.</title>
        <authorList>
            <person name="Hensen N."/>
            <person name="Bonometti L."/>
            <person name="Westerberg I."/>
            <person name="Brannstrom I.O."/>
            <person name="Guillou S."/>
            <person name="Cros-Aarteil S."/>
            <person name="Calhoun S."/>
            <person name="Haridas S."/>
            <person name="Kuo A."/>
            <person name="Mondo S."/>
            <person name="Pangilinan J."/>
            <person name="Riley R."/>
            <person name="LaButti K."/>
            <person name="Andreopoulos B."/>
            <person name="Lipzen A."/>
            <person name="Chen C."/>
            <person name="Yan M."/>
            <person name="Daum C."/>
            <person name="Ng V."/>
            <person name="Clum A."/>
            <person name="Steindorff A."/>
            <person name="Ohm R.A."/>
            <person name="Martin F."/>
            <person name="Silar P."/>
            <person name="Natvig D.O."/>
            <person name="Lalanne C."/>
            <person name="Gautier V."/>
            <person name="Ament-Velasquez S.L."/>
            <person name="Kruys A."/>
            <person name="Hutchinson M.I."/>
            <person name="Powell A.J."/>
            <person name="Barry K."/>
            <person name="Miller A.N."/>
            <person name="Grigoriev I.V."/>
            <person name="Debuchy R."/>
            <person name="Gladieux P."/>
            <person name="Hiltunen Thoren M."/>
            <person name="Johannesson H."/>
        </authorList>
    </citation>
    <scope>NUCLEOTIDE SEQUENCE [LARGE SCALE GENOMIC DNA]</scope>
    <source>
        <strain evidence="6">CBS 340.73</strain>
    </source>
</reference>